<protein>
    <submittedName>
        <fullName evidence="1">Uncharacterized protein</fullName>
    </submittedName>
</protein>
<evidence type="ECO:0000313" key="1">
    <source>
        <dbReference type="EMBL" id="AIT14083.1"/>
    </source>
</evidence>
<name>A0A097EXE5_9CAUD</name>
<evidence type="ECO:0000313" key="2">
    <source>
        <dbReference type="Proteomes" id="UP000029889"/>
    </source>
</evidence>
<gene>
    <name evidence="1" type="primary">193</name>
    <name evidence="1" type="ORF">PBI_121Q_193</name>
</gene>
<keyword evidence="2" id="KW-1185">Reference proteome</keyword>
<dbReference type="EMBL" id="KM507819">
    <property type="protein sequence ID" value="AIT14083.1"/>
    <property type="molecule type" value="Genomic_DNA"/>
</dbReference>
<dbReference type="Proteomes" id="UP000029889">
    <property type="component" value="Segment"/>
</dbReference>
<dbReference type="RefSeq" id="YP_009101780.1">
    <property type="nucleotide sequence ID" value="NC_025447.1"/>
</dbReference>
<reference evidence="1 2" key="1">
    <citation type="submission" date="2014-09" db="EMBL/GenBank/DDBJ databases">
        <authorList>
            <person name="Lapin J.S."/>
            <person name="Pope W.H."/>
            <person name="Hua J."/>
            <person name="Ford M.E."/>
            <person name="Conway J.F."/>
            <person name="Hatfull G.F."/>
            <person name="Hendrix R.W."/>
        </authorList>
    </citation>
    <scope>NUCLEOTIDE SEQUENCE [LARGE SCALE GENOMIC DNA]</scope>
</reference>
<sequence>MDKTQIELKKFVSFYLPDDPRNSQKDIEYYNILSKQLMRKFQQCLTIFNTDGRRRYRIVSMNDENANFFDYDVVFRAYNDDRIKLNYDQIILDLNVICVIITHVAELNGFKEWY</sequence>
<proteinExistence type="predicted"/>
<dbReference type="GeneID" id="22111233"/>
<organism evidence="1 2">
    <name type="scientific">Escherichia phage 121Q</name>
    <dbReference type="NCBI Taxonomy" id="1555202"/>
    <lineage>
        <taxon>Viruses</taxon>
        <taxon>Duplodnaviria</taxon>
        <taxon>Heunggongvirae</taxon>
        <taxon>Uroviricota</taxon>
        <taxon>Caudoviricetes</taxon>
        <taxon>Asteriusvirus</taxon>
        <taxon>Asteriusvirus av121Q</taxon>
    </lineage>
</organism>
<accession>A0A097EXE5</accession>
<dbReference type="KEGG" id="vg:22111233"/>